<dbReference type="Proteomes" id="UP000068447">
    <property type="component" value="Chromosome"/>
</dbReference>
<name>A0A0U2Z8V4_9ALTE</name>
<keyword evidence="3" id="KW-1185">Reference proteome</keyword>
<dbReference type="InterPro" id="IPR018638">
    <property type="entry name" value="DUF2061_membrane"/>
</dbReference>
<dbReference type="KEGG" id="lal:AT746_11685"/>
<evidence type="ECO:0000259" key="1">
    <source>
        <dbReference type="Pfam" id="PF09834"/>
    </source>
</evidence>
<dbReference type="EMBL" id="CP013650">
    <property type="protein sequence ID" value="ALS98868.1"/>
    <property type="molecule type" value="Genomic_DNA"/>
</dbReference>
<reference evidence="2 3" key="1">
    <citation type="submission" date="2015-12" db="EMBL/GenBank/DDBJ databases">
        <title>Complete genome of Lacimicrobium alkaliphilum KCTC 32984.</title>
        <authorList>
            <person name="Kim S.-G."/>
            <person name="Lee Y.-J."/>
        </authorList>
    </citation>
    <scope>NUCLEOTIDE SEQUENCE [LARGE SCALE GENOMIC DNA]</scope>
    <source>
        <strain evidence="2 3">YelD216</strain>
    </source>
</reference>
<organism evidence="2 3">
    <name type="scientific">Lacimicrobium alkaliphilum</name>
    <dbReference type="NCBI Taxonomy" id="1526571"/>
    <lineage>
        <taxon>Bacteria</taxon>
        <taxon>Pseudomonadati</taxon>
        <taxon>Pseudomonadota</taxon>
        <taxon>Gammaproteobacteria</taxon>
        <taxon>Alteromonadales</taxon>
        <taxon>Alteromonadaceae</taxon>
        <taxon>Lacimicrobium</taxon>
    </lineage>
</organism>
<sequence>MTKTFTFALIHFSIAFGITYLLTGDVLIGGLVALIEPAVNTVAFYFHEKVWKKIEQQKAWRQSSTGSRVLV</sequence>
<evidence type="ECO:0000313" key="3">
    <source>
        <dbReference type="Proteomes" id="UP000068447"/>
    </source>
</evidence>
<dbReference type="Pfam" id="PF09834">
    <property type="entry name" value="DUF2061"/>
    <property type="match status" value="1"/>
</dbReference>
<dbReference type="OrthoDB" id="9133582at2"/>
<dbReference type="RefSeq" id="WP_062480515.1">
    <property type="nucleotide sequence ID" value="NZ_CP013650.1"/>
</dbReference>
<gene>
    <name evidence="2" type="ORF">AT746_11685</name>
</gene>
<protein>
    <recommendedName>
        <fullName evidence="1">DUF2061 domain-containing protein</fullName>
    </recommendedName>
</protein>
<evidence type="ECO:0000313" key="2">
    <source>
        <dbReference type="EMBL" id="ALS98868.1"/>
    </source>
</evidence>
<accession>A0A0U2Z8V4</accession>
<feature type="domain" description="DUF2061" evidence="1">
    <location>
        <begin position="1"/>
        <end position="52"/>
    </location>
</feature>
<dbReference type="AlphaFoldDB" id="A0A0U2Z8V4"/>
<proteinExistence type="predicted"/>